<feature type="modified residue" description="N6-(pyridoxal phosphate)lysine" evidence="7 9">
    <location>
        <position position="191"/>
    </location>
</feature>
<keyword evidence="12" id="KW-1185">Reference proteome</keyword>
<dbReference type="EC" id="2.6.1.37" evidence="7"/>
<dbReference type="RefSeq" id="WP_074868096.1">
    <property type="nucleotide sequence ID" value="NZ_FOAS01000009.1"/>
</dbReference>
<dbReference type="InterPro" id="IPR015424">
    <property type="entry name" value="PyrdxlP-dep_Trfase"/>
</dbReference>
<dbReference type="EMBL" id="FOAS01000009">
    <property type="protein sequence ID" value="SEL22673.1"/>
    <property type="molecule type" value="Genomic_DNA"/>
</dbReference>
<feature type="binding site" evidence="8">
    <location>
        <position position="336"/>
    </location>
    <ligand>
        <name>substrate</name>
    </ligand>
</feature>
<evidence type="ECO:0000256" key="9">
    <source>
        <dbReference type="PIRSR" id="PIRSR000524-50"/>
    </source>
</evidence>
<dbReference type="PIRSF" id="PIRSF000524">
    <property type="entry name" value="SPT"/>
    <property type="match status" value="1"/>
</dbReference>
<evidence type="ECO:0000256" key="8">
    <source>
        <dbReference type="PIRSR" id="PIRSR000524-1"/>
    </source>
</evidence>
<organism evidence="11 12">
    <name type="scientific">Atopomonas hussainii</name>
    <dbReference type="NCBI Taxonomy" id="1429083"/>
    <lineage>
        <taxon>Bacteria</taxon>
        <taxon>Pseudomonadati</taxon>
        <taxon>Pseudomonadota</taxon>
        <taxon>Gammaproteobacteria</taxon>
        <taxon>Pseudomonadales</taxon>
        <taxon>Pseudomonadaceae</taxon>
        <taxon>Atopomonas</taxon>
    </lineage>
</organism>
<dbReference type="AlphaFoldDB" id="A0A1H7NGQ7"/>
<comment type="function">
    <text evidence="7">Involved in phosphonate degradation.</text>
</comment>
<proteinExistence type="inferred from homology"/>
<evidence type="ECO:0000256" key="4">
    <source>
        <dbReference type="ARBA" id="ARBA00022898"/>
    </source>
</evidence>
<dbReference type="InterPro" id="IPR012703">
    <property type="entry name" value="NH2EtPonate_pyrv_transaminase"/>
</dbReference>
<evidence type="ECO:0000256" key="2">
    <source>
        <dbReference type="ARBA" id="ARBA00022576"/>
    </source>
</evidence>
<protein>
    <recommendedName>
        <fullName evidence="7">2-aminoethylphosphonate--pyruvate transaminase</fullName>
        <ecNumber evidence="7">2.6.1.37</ecNumber>
    </recommendedName>
    <alternativeName>
        <fullName evidence="7">2-aminoethylphosphonate aminotransferase</fullName>
    </alternativeName>
    <alternativeName>
        <fullName evidence="7">AEP transaminase</fullName>
        <shortName evidence="7">AEPT</shortName>
    </alternativeName>
</protein>
<dbReference type="NCBIfam" id="NF010006">
    <property type="entry name" value="PRK13479.1"/>
    <property type="match status" value="1"/>
</dbReference>
<dbReference type="GO" id="GO:0019700">
    <property type="term" value="P:organic phosphonate catabolic process"/>
    <property type="evidence" value="ECO:0007669"/>
    <property type="project" value="UniProtKB-UniRule"/>
</dbReference>
<keyword evidence="4 7" id="KW-0663">Pyridoxal phosphate</keyword>
<dbReference type="NCBIfam" id="TIGR02326">
    <property type="entry name" value="transamin_PhnW"/>
    <property type="match status" value="1"/>
</dbReference>
<dbReference type="Gene3D" id="3.40.640.10">
    <property type="entry name" value="Type I PLP-dependent aspartate aminotransferase-like (Major domain)"/>
    <property type="match status" value="1"/>
</dbReference>
<evidence type="ECO:0000256" key="6">
    <source>
        <dbReference type="ARBA" id="ARBA00049460"/>
    </source>
</evidence>
<comment type="similarity">
    <text evidence="7">Belongs to the class-V pyridoxal-phosphate-dependent aminotransferase family. PhnW subfamily.</text>
</comment>
<dbReference type="PANTHER" id="PTHR42778">
    <property type="entry name" value="2-AMINOETHYLPHOSPHONATE--PYRUVATE TRANSAMINASE"/>
    <property type="match status" value="1"/>
</dbReference>
<evidence type="ECO:0000313" key="11">
    <source>
        <dbReference type="EMBL" id="SEL22673.1"/>
    </source>
</evidence>
<dbReference type="SUPFAM" id="SSF53383">
    <property type="entry name" value="PLP-dependent transferases"/>
    <property type="match status" value="1"/>
</dbReference>
<evidence type="ECO:0000256" key="7">
    <source>
        <dbReference type="HAMAP-Rule" id="MF_01376"/>
    </source>
</evidence>
<accession>A0A1H7NGQ7</accession>
<dbReference type="Pfam" id="PF00266">
    <property type="entry name" value="Aminotran_5"/>
    <property type="match status" value="1"/>
</dbReference>
<dbReference type="HAMAP" id="MF_01376">
    <property type="entry name" value="PhnW_aminotrans_5"/>
    <property type="match status" value="1"/>
</dbReference>
<reference evidence="11 12" key="1">
    <citation type="submission" date="2016-10" db="EMBL/GenBank/DDBJ databases">
        <authorList>
            <person name="de Groot N.N."/>
        </authorList>
    </citation>
    <scope>NUCLEOTIDE SEQUENCE [LARGE SCALE GENOMIC DNA]</scope>
    <source>
        <strain evidence="11 12">JCM 19513</strain>
    </source>
</reference>
<evidence type="ECO:0000259" key="10">
    <source>
        <dbReference type="Pfam" id="PF00266"/>
    </source>
</evidence>
<evidence type="ECO:0000313" key="12">
    <source>
        <dbReference type="Proteomes" id="UP000185766"/>
    </source>
</evidence>
<evidence type="ECO:0000256" key="3">
    <source>
        <dbReference type="ARBA" id="ARBA00022679"/>
    </source>
</evidence>
<keyword evidence="2 7" id="KW-0032">Aminotransferase</keyword>
<dbReference type="GO" id="GO:0047304">
    <property type="term" value="F:2-aminoethylphosphonate-pyruvate transaminase activity"/>
    <property type="evidence" value="ECO:0007669"/>
    <property type="project" value="UniProtKB-UniRule"/>
</dbReference>
<comment type="catalytic activity">
    <reaction evidence="6 7">
        <text>(2-aminoethyl)phosphonate + pyruvate = phosphonoacetaldehyde + L-alanine</text>
        <dbReference type="Rhea" id="RHEA:17021"/>
        <dbReference type="ChEBI" id="CHEBI:15361"/>
        <dbReference type="ChEBI" id="CHEBI:57418"/>
        <dbReference type="ChEBI" id="CHEBI:57972"/>
        <dbReference type="ChEBI" id="CHEBI:58383"/>
        <dbReference type="EC" id="2.6.1.37"/>
    </reaction>
</comment>
<comment type="subunit">
    <text evidence="7">Homodimer.</text>
</comment>
<dbReference type="NCBIfam" id="TIGR03301">
    <property type="entry name" value="PhnW-AepZ"/>
    <property type="match status" value="1"/>
</dbReference>
<dbReference type="STRING" id="1429083.GCA_001885685_03091"/>
<evidence type="ECO:0000256" key="1">
    <source>
        <dbReference type="ARBA" id="ARBA00001933"/>
    </source>
</evidence>
<evidence type="ECO:0000256" key="5">
    <source>
        <dbReference type="ARBA" id="ARBA00023317"/>
    </source>
</evidence>
<dbReference type="InterPro" id="IPR015422">
    <property type="entry name" value="PyrdxlP-dep_Trfase_small"/>
</dbReference>
<dbReference type="PANTHER" id="PTHR42778:SF1">
    <property type="entry name" value="2-AMINOETHYLPHOSPHONATE--PYRUVATE TRANSAMINASE"/>
    <property type="match status" value="1"/>
</dbReference>
<dbReference type="Gene3D" id="3.90.1150.10">
    <property type="entry name" value="Aspartate Aminotransferase, domain 1"/>
    <property type="match status" value="1"/>
</dbReference>
<dbReference type="InterPro" id="IPR000192">
    <property type="entry name" value="Aminotrans_V_dom"/>
</dbReference>
<dbReference type="InterPro" id="IPR015421">
    <property type="entry name" value="PyrdxlP-dep_Trfase_major"/>
</dbReference>
<gene>
    <name evidence="7" type="primary">phnW</name>
    <name evidence="11" type="ORF">SAMN05216214_109145</name>
</gene>
<keyword evidence="5 7" id="KW-0670">Pyruvate</keyword>
<dbReference type="InterPro" id="IPR024169">
    <property type="entry name" value="SP_NH2Trfase/AEP_transaminase"/>
</dbReference>
<keyword evidence="3 7" id="KW-0808">Transferase</keyword>
<name>A0A1H7NGQ7_9GAMM</name>
<comment type="cofactor">
    <cofactor evidence="1 7 9">
        <name>pyridoxal 5'-phosphate</name>
        <dbReference type="ChEBI" id="CHEBI:597326"/>
    </cofactor>
</comment>
<feature type="domain" description="Aminotransferase class V" evidence="10">
    <location>
        <begin position="47"/>
        <end position="303"/>
    </location>
</feature>
<sequence>MREPLLLTPGPLTTSLATKSAMLRDWGSWDSAFNELTAGICRDLLRIANAEASHVCVPLQGSGTFAVEAAVGTLVPRDGCLLVLVNGAYGRRMAQLTEVMGRAVQVLEFADDQPACPKALAAYLSVHPEVTHVGVIHCETSTGLLNPLQALAEVVAAEGRGLLVDSMSAFGALPVDARRLPFTALIASANKCLEGVPGMGFVLVERQALSAAQGNSHSLALDLYDQHAYMARTGQWRYTPPTHVLAALRSALDSYHAEGGQAARLARYRDNAEALLAGLRELGLETYLPPACQAPIIVTVHAPRLAGYGFGRLYQAARERGFILYPGKLTALETFRVGCIGAINRADIQQALAALGSALADMGWQAPKECAA</sequence>
<dbReference type="Proteomes" id="UP000185766">
    <property type="component" value="Unassembled WGS sequence"/>
</dbReference>